<keyword evidence="6" id="KW-0067">ATP-binding</keyword>
<protein>
    <recommendedName>
        <fullName evidence="3 9">DNA repair protein RecN</fullName>
    </recommendedName>
    <alternativeName>
        <fullName evidence="8 9">Recombination protein N</fullName>
    </alternativeName>
</protein>
<proteinExistence type="inferred from homology"/>
<dbReference type="GO" id="GO:0005524">
    <property type="term" value="F:ATP binding"/>
    <property type="evidence" value="ECO:0007669"/>
    <property type="project" value="UniProtKB-KW"/>
</dbReference>
<dbReference type="AlphaFoldDB" id="A0A3S4YKR0"/>
<dbReference type="Gene3D" id="3.40.50.300">
    <property type="entry name" value="P-loop containing nucleotide triphosphate hydrolases"/>
    <property type="match status" value="2"/>
</dbReference>
<dbReference type="InterPro" id="IPR004604">
    <property type="entry name" value="DNA_recomb/repair_RecN"/>
</dbReference>
<dbReference type="NCBIfam" id="TIGR00634">
    <property type="entry name" value="recN"/>
    <property type="match status" value="1"/>
</dbReference>
<evidence type="ECO:0000256" key="2">
    <source>
        <dbReference type="ARBA" id="ARBA00009441"/>
    </source>
</evidence>
<evidence type="ECO:0000256" key="5">
    <source>
        <dbReference type="ARBA" id="ARBA00022763"/>
    </source>
</evidence>
<organism evidence="12 13">
    <name type="scientific">Aedoeadaptatus ivorii</name>
    <dbReference type="NCBI Taxonomy" id="54006"/>
    <lineage>
        <taxon>Bacteria</taxon>
        <taxon>Bacillati</taxon>
        <taxon>Bacillota</taxon>
        <taxon>Tissierellia</taxon>
        <taxon>Tissierellales</taxon>
        <taxon>Peptoniphilaceae</taxon>
        <taxon>Aedoeadaptatus</taxon>
    </lineage>
</organism>
<dbReference type="PIRSF" id="PIRSF003128">
    <property type="entry name" value="RecN"/>
    <property type="match status" value="1"/>
</dbReference>
<dbReference type="CDD" id="cd03241">
    <property type="entry name" value="ABC_RecN"/>
    <property type="match status" value="1"/>
</dbReference>
<keyword evidence="13" id="KW-1185">Reference proteome</keyword>
<feature type="domain" description="RecF/RecN/SMC N-terminal" evidence="11">
    <location>
        <begin position="4"/>
        <end position="505"/>
    </location>
</feature>
<comment type="similarity">
    <text evidence="2 9">Belongs to the RecN family.</text>
</comment>
<evidence type="ECO:0000256" key="3">
    <source>
        <dbReference type="ARBA" id="ARBA00021315"/>
    </source>
</evidence>
<evidence type="ECO:0000256" key="1">
    <source>
        <dbReference type="ARBA" id="ARBA00003618"/>
    </source>
</evidence>
<keyword evidence="4" id="KW-0547">Nucleotide-binding</keyword>
<dbReference type="GO" id="GO:0009432">
    <property type="term" value="P:SOS response"/>
    <property type="evidence" value="ECO:0007669"/>
    <property type="project" value="TreeGrafter"/>
</dbReference>
<dbReference type="InterPro" id="IPR003395">
    <property type="entry name" value="RecF/RecN/SMC_N"/>
</dbReference>
<name>A0A3S4YKR0_9FIRM</name>
<reference evidence="12 13" key="1">
    <citation type="submission" date="2018-12" db="EMBL/GenBank/DDBJ databases">
        <authorList>
            <consortium name="Pathogen Informatics"/>
        </authorList>
    </citation>
    <scope>NUCLEOTIDE SEQUENCE [LARGE SCALE GENOMIC DNA]</scope>
    <source>
        <strain evidence="12 13">NCTC13079</strain>
    </source>
</reference>
<evidence type="ECO:0000256" key="10">
    <source>
        <dbReference type="SAM" id="Coils"/>
    </source>
</evidence>
<dbReference type="GO" id="GO:0006281">
    <property type="term" value="P:DNA repair"/>
    <property type="evidence" value="ECO:0007669"/>
    <property type="project" value="UniProtKB-KW"/>
</dbReference>
<evidence type="ECO:0000313" key="13">
    <source>
        <dbReference type="Proteomes" id="UP000269544"/>
    </source>
</evidence>
<dbReference type="KEGG" id="piv:NCTC13079_00742"/>
<dbReference type="GO" id="GO:0006310">
    <property type="term" value="P:DNA recombination"/>
    <property type="evidence" value="ECO:0007669"/>
    <property type="project" value="InterPro"/>
</dbReference>
<dbReference type="InterPro" id="IPR027417">
    <property type="entry name" value="P-loop_NTPase"/>
</dbReference>
<dbReference type="GO" id="GO:0043590">
    <property type="term" value="C:bacterial nucleoid"/>
    <property type="evidence" value="ECO:0007669"/>
    <property type="project" value="TreeGrafter"/>
</dbReference>
<keyword evidence="7 9" id="KW-0234">DNA repair</keyword>
<dbReference type="EMBL" id="LR134523">
    <property type="protein sequence ID" value="VEJ35543.1"/>
    <property type="molecule type" value="Genomic_DNA"/>
</dbReference>
<comment type="function">
    <text evidence="1 9">May be involved in recombinational repair of damaged DNA.</text>
</comment>
<keyword evidence="5 9" id="KW-0227">DNA damage</keyword>
<evidence type="ECO:0000256" key="4">
    <source>
        <dbReference type="ARBA" id="ARBA00022741"/>
    </source>
</evidence>
<sequence length="555" mass="62921">MFLRLQIDNFAIIEHSRIEFQEGFSVLTGETGAGKSIIMDAVGLLLGGRAQKHMIRTGADSASIQGVFFTKNEKALNFLRASHIPFEDVIIVERTLYEDRPSISEINGKVVTNAVLREFGATIAFSSFQGETGLLFKPRYQLEVLDKFCGGEQARDLRLLSEVLAKFKTLETSLKEGEKDPATLAREKDLLRYQITEISDLALEENEDEELEAEFRAQSNSSLIADSFAEMRALAYEDGGIRDLMDRFGAGLERVREYDERYGDLQGEFDDIRYGFQDIAARVRDAEGQAEEDPERLEELRNRLDEINRAKRKYGNSIEEIFAFLAQSKKRMQELDAYDELRENRMKEAEALKEEAVKISKQLRARRLKMAKVVEARMEEEMADLDIRGAKFRIDFFETELSTTGLDGIRFMAATNEGESMEPLADIASGGEMSRILLAFVGIFTDMDEREILILDEIDTGMSGKTAKVVSKKMAELAKKRQLIVVSHLPQVVAGADNQYRIRKITEDGRTVSVVESLDYKERIGALAMMISGEDTMQTRETAREMMEARIKEEQ</sequence>
<evidence type="ECO:0000256" key="9">
    <source>
        <dbReference type="PIRNR" id="PIRNR003128"/>
    </source>
</evidence>
<dbReference type="PANTHER" id="PTHR11059">
    <property type="entry name" value="DNA REPAIR PROTEIN RECN"/>
    <property type="match status" value="1"/>
</dbReference>
<dbReference type="Proteomes" id="UP000269544">
    <property type="component" value="Chromosome"/>
</dbReference>
<evidence type="ECO:0000256" key="6">
    <source>
        <dbReference type="ARBA" id="ARBA00022840"/>
    </source>
</evidence>
<keyword evidence="10" id="KW-0175">Coiled coil</keyword>
<gene>
    <name evidence="12" type="primary">recN</name>
    <name evidence="12" type="ORF">NCTC13079_00742</name>
</gene>
<dbReference type="RefSeq" id="WP_126465335.1">
    <property type="nucleotide sequence ID" value="NZ_LR134523.1"/>
</dbReference>
<evidence type="ECO:0000256" key="7">
    <source>
        <dbReference type="ARBA" id="ARBA00023204"/>
    </source>
</evidence>
<accession>A0A3S4YKR0</accession>
<dbReference type="PANTHER" id="PTHR11059:SF0">
    <property type="entry name" value="DNA REPAIR PROTEIN RECN"/>
    <property type="match status" value="1"/>
</dbReference>
<evidence type="ECO:0000256" key="8">
    <source>
        <dbReference type="ARBA" id="ARBA00033408"/>
    </source>
</evidence>
<feature type="coiled-coil region" evidence="10">
    <location>
        <begin position="283"/>
        <end position="366"/>
    </location>
</feature>
<dbReference type="Pfam" id="PF02463">
    <property type="entry name" value="SMC_N"/>
    <property type="match status" value="1"/>
</dbReference>
<evidence type="ECO:0000259" key="11">
    <source>
        <dbReference type="Pfam" id="PF02463"/>
    </source>
</evidence>
<dbReference type="OrthoDB" id="9806954at2"/>
<evidence type="ECO:0000313" key="12">
    <source>
        <dbReference type="EMBL" id="VEJ35543.1"/>
    </source>
</evidence>
<dbReference type="SUPFAM" id="SSF52540">
    <property type="entry name" value="P-loop containing nucleoside triphosphate hydrolases"/>
    <property type="match status" value="1"/>
</dbReference>